<organism evidence="7 8">
    <name type="scientific">Streptomyces djakartensis</name>
    <dbReference type="NCBI Taxonomy" id="68193"/>
    <lineage>
        <taxon>Bacteria</taxon>
        <taxon>Bacillati</taxon>
        <taxon>Actinomycetota</taxon>
        <taxon>Actinomycetes</taxon>
        <taxon>Kitasatosporales</taxon>
        <taxon>Streptomycetaceae</taxon>
        <taxon>Streptomyces</taxon>
    </lineage>
</organism>
<name>A0ABQ3A6L8_9ACTN</name>
<dbReference type="Pfam" id="PF00126">
    <property type="entry name" value="HTH_1"/>
    <property type="match status" value="1"/>
</dbReference>
<dbReference type="InterPro" id="IPR050389">
    <property type="entry name" value="LysR-type_TF"/>
</dbReference>
<dbReference type="SUPFAM" id="SSF53850">
    <property type="entry name" value="Periplasmic binding protein-like II"/>
    <property type="match status" value="1"/>
</dbReference>
<dbReference type="InterPro" id="IPR036390">
    <property type="entry name" value="WH_DNA-bd_sf"/>
</dbReference>
<feature type="domain" description="HTH lysR-type" evidence="6">
    <location>
        <begin position="6"/>
        <end position="63"/>
    </location>
</feature>
<evidence type="ECO:0000256" key="1">
    <source>
        <dbReference type="ARBA" id="ARBA00009437"/>
    </source>
</evidence>
<feature type="region of interest" description="Disordered" evidence="5">
    <location>
        <begin position="297"/>
        <end position="326"/>
    </location>
</feature>
<dbReference type="Proteomes" id="UP000653308">
    <property type="component" value="Unassembled WGS sequence"/>
</dbReference>
<dbReference type="PANTHER" id="PTHR30118:SF15">
    <property type="entry name" value="TRANSCRIPTIONAL REGULATORY PROTEIN"/>
    <property type="match status" value="1"/>
</dbReference>
<sequence length="326" mass="35895">MGAVTLDLNLLPPLDALLQERSVTRAAQRLGLSQPSLSAALARLRRHYGDELLVRVGNSYELTPLAERLVEHTEQALGWADRVLQTRPDFDPAQARHEFTVIMADCQLPTFGRALADLVRTAAPNVRLRFQHSTERVVQQALDNLRTVDALVLPQGILSNIPTFDLYKDRWVCVVSADRASAVLGREELAERPWVLPYRHPSPVFSPLNRLHSEGIEPHAEIVTENFLAIPHLVAGTDRIGLMPERVAIPALSGQSITVAQLGFEIGHLVESLWWHPLHEREPAHIWLRRMAAQAGQTVGNGPASSPRTPVHGPTADAVGPSCGRG</sequence>
<reference evidence="8" key="1">
    <citation type="journal article" date="2019" name="Int. J. Syst. Evol. Microbiol.">
        <title>The Global Catalogue of Microorganisms (GCM) 10K type strain sequencing project: providing services to taxonomists for standard genome sequencing and annotation.</title>
        <authorList>
            <consortium name="The Broad Institute Genomics Platform"/>
            <consortium name="The Broad Institute Genome Sequencing Center for Infectious Disease"/>
            <person name="Wu L."/>
            <person name="Ma J."/>
        </authorList>
    </citation>
    <scope>NUCLEOTIDE SEQUENCE [LARGE SCALE GENOMIC DNA]</scope>
    <source>
        <strain evidence="8">JCM 4957</strain>
    </source>
</reference>
<feature type="compositionally biased region" description="Polar residues" evidence="5">
    <location>
        <begin position="297"/>
        <end position="308"/>
    </location>
</feature>
<dbReference type="EMBL" id="BMWE01000014">
    <property type="protein sequence ID" value="GGY34927.1"/>
    <property type="molecule type" value="Genomic_DNA"/>
</dbReference>
<evidence type="ECO:0000256" key="2">
    <source>
        <dbReference type="ARBA" id="ARBA00023015"/>
    </source>
</evidence>
<protein>
    <submittedName>
        <fullName evidence="7">LysR family transcriptional regulator</fullName>
    </submittedName>
</protein>
<dbReference type="InterPro" id="IPR005119">
    <property type="entry name" value="LysR_subst-bd"/>
</dbReference>
<keyword evidence="4" id="KW-0804">Transcription</keyword>
<comment type="caution">
    <text evidence="7">The sequence shown here is derived from an EMBL/GenBank/DDBJ whole genome shotgun (WGS) entry which is preliminary data.</text>
</comment>
<dbReference type="InterPro" id="IPR037402">
    <property type="entry name" value="YidZ_PBP2"/>
</dbReference>
<gene>
    <name evidence="7" type="ORF">GCM10010384_47460</name>
</gene>
<comment type="similarity">
    <text evidence="1">Belongs to the LysR transcriptional regulatory family.</text>
</comment>
<evidence type="ECO:0000256" key="4">
    <source>
        <dbReference type="ARBA" id="ARBA00023163"/>
    </source>
</evidence>
<evidence type="ECO:0000313" key="8">
    <source>
        <dbReference type="Proteomes" id="UP000653308"/>
    </source>
</evidence>
<dbReference type="CDD" id="cd08417">
    <property type="entry name" value="PBP2_Nitroaromatics_like"/>
    <property type="match status" value="1"/>
</dbReference>
<dbReference type="SUPFAM" id="SSF46785">
    <property type="entry name" value="Winged helix' DNA-binding domain"/>
    <property type="match status" value="1"/>
</dbReference>
<dbReference type="PROSITE" id="PS50931">
    <property type="entry name" value="HTH_LYSR"/>
    <property type="match status" value="1"/>
</dbReference>
<dbReference type="InterPro" id="IPR000847">
    <property type="entry name" value="LysR_HTH_N"/>
</dbReference>
<dbReference type="InterPro" id="IPR036388">
    <property type="entry name" value="WH-like_DNA-bd_sf"/>
</dbReference>
<dbReference type="PRINTS" id="PR00039">
    <property type="entry name" value="HTHLYSR"/>
</dbReference>
<evidence type="ECO:0000313" key="7">
    <source>
        <dbReference type="EMBL" id="GGY34927.1"/>
    </source>
</evidence>
<keyword evidence="8" id="KW-1185">Reference proteome</keyword>
<proteinExistence type="inferred from homology"/>
<dbReference type="Pfam" id="PF03466">
    <property type="entry name" value="LysR_substrate"/>
    <property type="match status" value="1"/>
</dbReference>
<dbReference type="Gene3D" id="1.10.10.10">
    <property type="entry name" value="Winged helix-like DNA-binding domain superfamily/Winged helix DNA-binding domain"/>
    <property type="match status" value="1"/>
</dbReference>
<keyword evidence="2" id="KW-0805">Transcription regulation</keyword>
<accession>A0ABQ3A6L8</accession>
<dbReference type="PANTHER" id="PTHR30118">
    <property type="entry name" value="HTH-TYPE TRANSCRIPTIONAL REGULATOR LEUO-RELATED"/>
    <property type="match status" value="1"/>
</dbReference>
<evidence type="ECO:0000256" key="3">
    <source>
        <dbReference type="ARBA" id="ARBA00023125"/>
    </source>
</evidence>
<evidence type="ECO:0000256" key="5">
    <source>
        <dbReference type="SAM" id="MobiDB-lite"/>
    </source>
</evidence>
<dbReference type="Gene3D" id="3.40.190.10">
    <property type="entry name" value="Periplasmic binding protein-like II"/>
    <property type="match status" value="2"/>
</dbReference>
<keyword evidence="3" id="KW-0238">DNA-binding</keyword>
<evidence type="ECO:0000259" key="6">
    <source>
        <dbReference type="PROSITE" id="PS50931"/>
    </source>
</evidence>